<dbReference type="SMART" id="SM00387">
    <property type="entry name" value="HATPase_c"/>
    <property type="match status" value="1"/>
</dbReference>
<reference evidence="11 12" key="1">
    <citation type="submission" date="2023-05" db="EMBL/GenBank/DDBJ databases">
        <title>Actinoplanes sp. NEAU-A12 genome sequencing.</title>
        <authorList>
            <person name="Wang Z.-S."/>
        </authorList>
    </citation>
    <scope>NUCLEOTIDE SEQUENCE [LARGE SCALE GENOMIC DNA]</scope>
    <source>
        <strain evidence="11 12">NEAU-A12</strain>
    </source>
</reference>
<dbReference type="RefSeq" id="WP_282767369.1">
    <property type="nucleotide sequence ID" value="NZ_JASCTH010000061.1"/>
</dbReference>
<dbReference type="InterPro" id="IPR003018">
    <property type="entry name" value="GAF"/>
</dbReference>
<dbReference type="Pfam" id="PF02518">
    <property type="entry name" value="HATPase_c"/>
    <property type="match status" value="1"/>
</dbReference>
<organism evidence="11 12">
    <name type="scientific">Actinoplanes sandaracinus</name>
    <dbReference type="NCBI Taxonomy" id="3045177"/>
    <lineage>
        <taxon>Bacteria</taxon>
        <taxon>Bacillati</taxon>
        <taxon>Actinomycetota</taxon>
        <taxon>Actinomycetes</taxon>
        <taxon>Micromonosporales</taxon>
        <taxon>Micromonosporaceae</taxon>
        <taxon>Actinoplanes</taxon>
    </lineage>
</organism>
<comment type="caution">
    <text evidence="11">The sequence shown here is derived from an EMBL/GenBank/DDBJ whole genome shotgun (WGS) entry which is preliminary data.</text>
</comment>
<dbReference type="InterPro" id="IPR005467">
    <property type="entry name" value="His_kinase_dom"/>
</dbReference>
<evidence type="ECO:0000256" key="4">
    <source>
        <dbReference type="ARBA" id="ARBA00022553"/>
    </source>
</evidence>
<comment type="subcellular location">
    <subcellularLocation>
        <location evidence="2">Cell membrane</location>
    </subcellularLocation>
</comment>
<proteinExistence type="predicted"/>
<protein>
    <recommendedName>
        <fullName evidence="8">Sensor-like histidine kinase SenX3</fullName>
        <ecNumber evidence="3">2.7.13.3</ecNumber>
    </recommendedName>
</protein>
<comment type="catalytic activity">
    <reaction evidence="1">
        <text>ATP + protein L-histidine = ADP + protein N-phospho-L-histidine.</text>
        <dbReference type="EC" id="2.7.13.3"/>
    </reaction>
</comment>
<evidence type="ECO:0000313" key="12">
    <source>
        <dbReference type="Proteomes" id="UP001241758"/>
    </source>
</evidence>
<evidence type="ECO:0000256" key="7">
    <source>
        <dbReference type="ARBA" id="ARBA00023012"/>
    </source>
</evidence>
<dbReference type="SUPFAM" id="SSF55781">
    <property type="entry name" value="GAF domain-like"/>
    <property type="match status" value="1"/>
</dbReference>
<keyword evidence="12" id="KW-1185">Reference proteome</keyword>
<gene>
    <name evidence="11" type="ORF">QLQ12_45775</name>
</gene>
<dbReference type="PROSITE" id="PS50109">
    <property type="entry name" value="HIS_KIN"/>
    <property type="match status" value="1"/>
</dbReference>
<keyword evidence="6 11" id="KW-0418">Kinase</keyword>
<dbReference type="SUPFAM" id="SSF47384">
    <property type="entry name" value="Homodimeric domain of signal transducing histidine kinase"/>
    <property type="match status" value="1"/>
</dbReference>
<dbReference type="InterPro" id="IPR003661">
    <property type="entry name" value="HisK_dim/P_dom"/>
</dbReference>
<dbReference type="PANTHER" id="PTHR42878">
    <property type="entry name" value="TWO-COMPONENT HISTIDINE KINASE"/>
    <property type="match status" value="1"/>
</dbReference>
<evidence type="ECO:0000256" key="1">
    <source>
        <dbReference type="ARBA" id="ARBA00000085"/>
    </source>
</evidence>
<feature type="region of interest" description="Disordered" evidence="9">
    <location>
        <begin position="403"/>
        <end position="463"/>
    </location>
</feature>
<dbReference type="Gene3D" id="3.30.565.10">
    <property type="entry name" value="Histidine kinase-like ATPase, C-terminal domain"/>
    <property type="match status" value="1"/>
</dbReference>
<evidence type="ECO:0000259" key="10">
    <source>
        <dbReference type="PROSITE" id="PS50109"/>
    </source>
</evidence>
<dbReference type="PRINTS" id="PR00344">
    <property type="entry name" value="BCTRLSENSOR"/>
</dbReference>
<evidence type="ECO:0000256" key="6">
    <source>
        <dbReference type="ARBA" id="ARBA00022777"/>
    </source>
</evidence>
<feature type="domain" description="Histidine kinase" evidence="10">
    <location>
        <begin position="209"/>
        <end position="420"/>
    </location>
</feature>
<keyword evidence="7" id="KW-0902">Two-component regulatory system</keyword>
<dbReference type="SMART" id="SM00388">
    <property type="entry name" value="HisKA"/>
    <property type="match status" value="1"/>
</dbReference>
<dbReference type="PANTHER" id="PTHR42878:SF15">
    <property type="entry name" value="BACTERIOPHYTOCHROME"/>
    <property type="match status" value="1"/>
</dbReference>
<dbReference type="Gene3D" id="1.10.287.130">
    <property type="match status" value="1"/>
</dbReference>
<dbReference type="InterPro" id="IPR003594">
    <property type="entry name" value="HATPase_dom"/>
</dbReference>
<accession>A0ABT6X1W5</accession>
<evidence type="ECO:0000313" key="11">
    <source>
        <dbReference type="EMBL" id="MDI6105904.1"/>
    </source>
</evidence>
<keyword evidence="4" id="KW-0597">Phosphoprotein</keyword>
<keyword evidence="5" id="KW-0808">Transferase</keyword>
<evidence type="ECO:0000256" key="2">
    <source>
        <dbReference type="ARBA" id="ARBA00004236"/>
    </source>
</evidence>
<dbReference type="InterPro" id="IPR036890">
    <property type="entry name" value="HATPase_C_sf"/>
</dbReference>
<feature type="compositionally biased region" description="Low complexity" evidence="9">
    <location>
        <begin position="411"/>
        <end position="432"/>
    </location>
</feature>
<sequence>MTDIVTSRRPFPVPADEDARLAALAAYDIVDGAPEPDLQLIAQLAADVCGTARAVVNITAAQYQHQVAAVGMAPQVCDRGDSMCTISILEPAAVVLADASTDPRFADNPHVDGTMDSIRLYAASQLRVGDGQVIGTLCVFDTEVRELTAVQRAGLDRLARMVVDVLELRRHSGLLTEALRDREQTLAELEATHQELLRSNTALQQFAGQVSHDLKNPLTGVLGFISSLAEVPAVADDETATWMLQRVMSSSTRMWRMIEDVLAHAAVSGAPDFVPVALSDITGQVLEDLHDAITAADARIDVDELPAVIGDATQLRVLLQNLIGNAVKYRHPQRRSTIRISSALTGGIQSISVADNGRGIPPADRAKVTELFTRVHTDVEGTGIGLATCQRIIAAHHGTLSFRDTPGGGTTVTVTLPPAPTTASASPCGTAAHSSISPAADATEPAGLRRPSMADARDAVHRSHGDAAAPIWAKLLRTSQLTGHETSDDALPQLLRAMTALDPVSRLCAHAIGIRLAAHTNTATTTRSAA</sequence>
<evidence type="ECO:0000256" key="5">
    <source>
        <dbReference type="ARBA" id="ARBA00022679"/>
    </source>
</evidence>
<dbReference type="Pfam" id="PF00512">
    <property type="entry name" value="HisKA"/>
    <property type="match status" value="1"/>
</dbReference>
<name>A0ABT6X1W5_9ACTN</name>
<evidence type="ECO:0000256" key="8">
    <source>
        <dbReference type="ARBA" id="ARBA00039401"/>
    </source>
</evidence>
<evidence type="ECO:0000256" key="3">
    <source>
        <dbReference type="ARBA" id="ARBA00012438"/>
    </source>
</evidence>
<dbReference type="InterPro" id="IPR036097">
    <property type="entry name" value="HisK_dim/P_sf"/>
</dbReference>
<dbReference type="InterPro" id="IPR029016">
    <property type="entry name" value="GAF-like_dom_sf"/>
</dbReference>
<dbReference type="CDD" id="cd00082">
    <property type="entry name" value="HisKA"/>
    <property type="match status" value="1"/>
</dbReference>
<dbReference type="EMBL" id="JASCTH010000061">
    <property type="protein sequence ID" value="MDI6105904.1"/>
    <property type="molecule type" value="Genomic_DNA"/>
</dbReference>
<dbReference type="EC" id="2.7.13.3" evidence="3"/>
<dbReference type="InterPro" id="IPR050351">
    <property type="entry name" value="BphY/WalK/GraS-like"/>
</dbReference>
<dbReference type="Pfam" id="PF01590">
    <property type="entry name" value="GAF"/>
    <property type="match status" value="1"/>
</dbReference>
<evidence type="ECO:0000256" key="9">
    <source>
        <dbReference type="SAM" id="MobiDB-lite"/>
    </source>
</evidence>
<dbReference type="InterPro" id="IPR004358">
    <property type="entry name" value="Sig_transdc_His_kin-like_C"/>
</dbReference>
<dbReference type="SUPFAM" id="SSF55874">
    <property type="entry name" value="ATPase domain of HSP90 chaperone/DNA topoisomerase II/histidine kinase"/>
    <property type="match status" value="1"/>
</dbReference>
<dbReference type="Proteomes" id="UP001241758">
    <property type="component" value="Unassembled WGS sequence"/>
</dbReference>
<dbReference type="GO" id="GO:0016301">
    <property type="term" value="F:kinase activity"/>
    <property type="evidence" value="ECO:0007669"/>
    <property type="project" value="UniProtKB-KW"/>
</dbReference>
<dbReference type="Gene3D" id="3.30.450.40">
    <property type="match status" value="1"/>
</dbReference>